<dbReference type="InterPro" id="IPR047215">
    <property type="entry name" value="Galactose_mutarotase-like"/>
</dbReference>
<evidence type="ECO:0000256" key="2">
    <source>
        <dbReference type="ARBA" id="ARBA00005028"/>
    </source>
</evidence>
<comment type="caution">
    <text evidence="9">The sequence shown here is derived from an EMBL/GenBank/DDBJ whole genome shotgun (WGS) entry which is preliminary data.</text>
</comment>
<evidence type="ECO:0000256" key="3">
    <source>
        <dbReference type="ARBA" id="ARBA00006206"/>
    </source>
</evidence>
<dbReference type="InterPro" id="IPR008183">
    <property type="entry name" value="Aldose_1/G6P_1-epimerase"/>
</dbReference>
<dbReference type="PIRSF" id="PIRSF005096">
    <property type="entry name" value="GALM"/>
    <property type="match status" value="1"/>
</dbReference>
<dbReference type="Pfam" id="PF01263">
    <property type="entry name" value="Aldose_epim"/>
    <property type="match status" value="1"/>
</dbReference>
<evidence type="ECO:0000256" key="4">
    <source>
        <dbReference type="ARBA" id="ARBA00013185"/>
    </source>
</evidence>
<dbReference type="InterPro" id="IPR018052">
    <property type="entry name" value="Ald1_epimerase_CS"/>
</dbReference>
<dbReference type="InterPro" id="IPR014718">
    <property type="entry name" value="GH-type_carb-bd"/>
</dbReference>
<reference evidence="9 10" key="1">
    <citation type="submission" date="2021-03" db="EMBL/GenBank/DDBJ databases">
        <title>Caproiciproducens sp. nov. isolated from feces of cow.</title>
        <authorList>
            <person name="Choi J.-Y."/>
        </authorList>
    </citation>
    <scope>NUCLEOTIDE SEQUENCE [LARGE SCALE GENOMIC DNA]</scope>
    <source>
        <strain evidence="9 10">AGMB10547</strain>
    </source>
</reference>
<evidence type="ECO:0000313" key="9">
    <source>
        <dbReference type="EMBL" id="MBW7573283.1"/>
    </source>
</evidence>
<dbReference type="CDD" id="cd09019">
    <property type="entry name" value="galactose_mutarotase_like"/>
    <property type="match status" value="1"/>
</dbReference>
<keyword evidence="10" id="KW-1185">Reference proteome</keyword>
<dbReference type="SUPFAM" id="SSF74650">
    <property type="entry name" value="Galactose mutarotase-like"/>
    <property type="match status" value="1"/>
</dbReference>
<dbReference type="PANTHER" id="PTHR10091:SF0">
    <property type="entry name" value="GALACTOSE MUTAROTASE"/>
    <property type="match status" value="1"/>
</dbReference>
<evidence type="ECO:0000313" key="10">
    <source>
        <dbReference type="Proteomes" id="UP000719942"/>
    </source>
</evidence>
<organism evidence="9 10">
    <name type="scientific">Caproiciproducens faecalis</name>
    <dbReference type="NCBI Taxonomy" id="2820301"/>
    <lineage>
        <taxon>Bacteria</taxon>
        <taxon>Bacillati</taxon>
        <taxon>Bacillota</taxon>
        <taxon>Clostridia</taxon>
        <taxon>Eubacteriales</taxon>
        <taxon>Acutalibacteraceae</taxon>
        <taxon>Caproiciproducens</taxon>
    </lineage>
</organism>
<accession>A0ABS7DPQ5</accession>
<evidence type="ECO:0000256" key="5">
    <source>
        <dbReference type="ARBA" id="ARBA00014165"/>
    </source>
</evidence>
<evidence type="ECO:0000256" key="8">
    <source>
        <dbReference type="PIRNR" id="PIRNR005096"/>
    </source>
</evidence>
<evidence type="ECO:0000256" key="7">
    <source>
        <dbReference type="ARBA" id="ARBA00023277"/>
    </source>
</evidence>
<dbReference type="PANTHER" id="PTHR10091">
    <property type="entry name" value="ALDOSE-1-EPIMERASE"/>
    <property type="match status" value="1"/>
</dbReference>
<evidence type="ECO:0000256" key="1">
    <source>
        <dbReference type="ARBA" id="ARBA00001614"/>
    </source>
</evidence>
<proteinExistence type="inferred from homology"/>
<dbReference type="NCBIfam" id="NF008277">
    <property type="entry name" value="PRK11055.1"/>
    <property type="match status" value="1"/>
</dbReference>
<dbReference type="EC" id="5.1.3.3" evidence="4 8"/>
<keyword evidence="6 8" id="KW-0413">Isomerase</keyword>
<name>A0ABS7DPQ5_9FIRM</name>
<dbReference type="InterPro" id="IPR011013">
    <property type="entry name" value="Gal_mutarotase_sf_dom"/>
</dbReference>
<protein>
    <recommendedName>
        <fullName evidence="5 8">Aldose 1-epimerase</fullName>
        <ecNumber evidence="4 8">5.1.3.3</ecNumber>
    </recommendedName>
</protein>
<comment type="catalytic activity">
    <reaction evidence="1 8">
        <text>alpha-D-glucose = beta-D-glucose</text>
        <dbReference type="Rhea" id="RHEA:10264"/>
        <dbReference type="ChEBI" id="CHEBI:15903"/>
        <dbReference type="ChEBI" id="CHEBI:17925"/>
        <dbReference type="EC" id="5.1.3.3"/>
    </reaction>
</comment>
<comment type="similarity">
    <text evidence="3 8">Belongs to the aldose epimerase family.</text>
</comment>
<dbReference type="RefSeq" id="WP_219965693.1">
    <property type="nucleotide sequence ID" value="NZ_JAGFNZ010000004.1"/>
</dbReference>
<gene>
    <name evidence="9" type="ORF">J5W02_10725</name>
</gene>
<dbReference type="EMBL" id="JAGFNZ010000004">
    <property type="protein sequence ID" value="MBW7573283.1"/>
    <property type="molecule type" value="Genomic_DNA"/>
</dbReference>
<dbReference type="Gene3D" id="2.70.98.10">
    <property type="match status" value="1"/>
</dbReference>
<dbReference type="PROSITE" id="PS00545">
    <property type="entry name" value="ALDOSE_1_EPIMERASE"/>
    <property type="match status" value="1"/>
</dbReference>
<comment type="pathway">
    <text evidence="2 8">Carbohydrate metabolism; hexose metabolism.</text>
</comment>
<sequence length="352" mass="38380">MSIEKSVFGKMPDGTVIDSYTLRNTSGMTAQVITYGCRIVKLLTTDKKGNFGDVVLGHDTLDGYLEKGDVFGSTVGRYANRIGGAEFEIDGQKYMLAANDGKNSLHSAPGGFQNRVWRLKCSDNDDDAPSATFAYLSKDGECGFPGNLNVTVKYTLSTDNALIIDYGAQTDRETPVNLTNHSYFNISGDVGNSILSQELQIHADTITAVGTDLIPTGELTQVSGTPYDFNKPKTIGQDMKADDRLLKSCGGYDHNFVIKGADGMKKAAELYDQLSGRVMSVFTDMPGIQIYTANGFAPGATGKAGKKHLTHHAICMETQYFPDSVHHPEFPFQNLKPGENYSHTTIYKFTVR</sequence>
<dbReference type="InterPro" id="IPR015443">
    <property type="entry name" value="Aldose_1-epimerase"/>
</dbReference>
<dbReference type="Proteomes" id="UP000719942">
    <property type="component" value="Unassembled WGS sequence"/>
</dbReference>
<keyword evidence="7 8" id="KW-0119">Carbohydrate metabolism</keyword>
<evidence type="ECO:0000256" key="6">
    <source>
        <dbReference type="ARBA" id="ARBA00023235"/>
    </source>
</evidence>